<dbReference type="AlphaFoldDB" id="A0A559KCS5"/>
<comment type="caution">
    <text evidence="1">The sequence shown here is derived from an EMBL/GenBank/DDBJ whole genome shotgun (WGS) entry which is preliminary data.</text>
</comment>
<keyword evidence="2" id="KW-1185">Reference proteome</keyword>
<dbReference type="InterPro" id="IPR036388">
    <property type="entry name" value="WH-like_DNA-bd_sf"/>
</dbReference>
<dbReference type="Gene3D" id="1.10.10.10">
    <property type="entry name" value="Winged helix-like DNA-binding domain superfamily/Winged helix DNA-binding domain"/>
    <property type="match status" value="1"/>
</dbReference>
<dbReference type="SUPFAM" id="SSF64496">
    <property type="entry name" value="DNA-binding domain of intron-encoded endonucleases"/>
    <property type="match status" value="1"/>
</dbReference>
<dbReference type="Proteomes" id="UP000317036">
    <property type="component" value="Unassembled WGS sequence"/>
</dbReference>
<reference evidence="1 2" key="1">
    <citation type="submission" date="2019-07" db="EMBL/GenBank/DDBJ databases">
        <authorList>
            <person name="Kim J."/>
        </authorList>
    </citation>
    <scope>NUCLEOTIDE SEQUENCE [LARGE SCALE GENOMIC DNA]</scope>
    <source>
        <strain evidence="1 2">JC52</strain>
    </source>
</reference>
<accession>A0A559KCS5</accession>
<dbReference type="SMART" id="SM00497">
    <property type="entry name" value="IENR1"/>
    <property type="match status" value="1"/>
</dbReference>
<dbReference type="OrthoDB" id="583824at2"/>
<proteinExistence type="predicted"/>
<sequence>MNKVFLDDLPKKGKYVDWKRCVGLSVGFIYEGMSGFVEILEYNENYYIKLKYKNRIHSMYISGFTSCKLGCLLGKITSDHFHEIGSIIDNVNSGKLEITGKYKDNKKAKIYFYKCLNCGNEDKIREAAISRGAGCNACCIAPRKIVKGINDIHTVDPILGTLLWNHEDGYRYTIMSKKHVDFKCPDCLSKIKNKRISSVSLYGVSCPKCSNTIPYPERLMYNLLFQAGIDFEYQKSFEWSEKKSFDFYIPSLNCIIETHGRQHYEENTLGKRTLDEEKMNDCFKRDMALRHNIRYYIVINCSKSELNYIKGSILNSELATIINLSRINWDSCHELSLKSMIKIACEYFNNDNITANEISEIMKISKPTIIKYLKIGLELGWCAYDPTKESRNGSAKAGVKTRKPIVQLTLNGQFICEYISATVASEKCKVSIENISSVCNGKRKTAGGFRWAYKVDFIDEV</sequence>
<evidence type="ECO:0000313" key="1">
    <source>
        <dbReference type="EMBL" id="TVY09899.1"/>
    </source>
</evidence>
<gene>
    <name evidence="1" type="ORF">FPZ49_11040</name>
</gene>
<protein>
    <submittedName>
        <fullName evidence="1">Uncharacterized protein</fullName>
    </submittedName>
</protein>
<evidence type="ECO:0000313" key="2">
    <source>
        <dbReference type="Proteomes" id="UP000317036"/>
    </source>
</evidence>
<organism evidence="1 2">
    <name type="scientific">Paenibacillus cremeus</name>
    <dbReference type="NCBI Taxonomy" id="2163881"/>
    <lineage>
        <taxon>Bacteria</taxon>
        <taxon>Bacillati</taxon>
        <taxon>Bacillota</taxon>
        <taxon>Bacilli</taxon>
        <taxon>Bacillales</taxon>
        <taxon>Paenibacillaceae</taxon>
        <taxon>Paenibacillus</taxon>
    </lineage>
</organism>
<dbReference type="RefSeq" id="WP_144846462.1">
    <property type="nucleotide sequence ID" value="NZ_VNJI01000011.1"/>
</dbReference>
<name>A0A559KCS5_9BACL</name>
<dbReference type="Gene3D" id="3.40.960.10">
    <property type="entry name" value="VSR Endonuclease"/>
    <property type="match status" value="1"/>
</dbReference>
<dbReference type="EMBL" id="VNJI01000011">
    <property type="protein sequence ID" value="TVY09899.1"/>
    <property type="molecule type" value="Genomic_DNA"/>
</dbReference>
<dbReference type="InterPro" id="IPR003647">
    <property type="entry name" value="Intron_nuc_1_rpt"/>
</dbReference>